<evidence type="ECO:0000256" key="5">
    <source>
        <dbReference type="ARBA" id="ARBA00022741"/>
    </source>
</evidence>
<evidence type="ECO:0000256" key="7">
    <source>
        <dbReference type="ARBA" id="ARBA00022840"/>
    </source>
</evidence>
<dbReference type="RefSeq" id="WP_090672902.1">
    <property type="nucleotide sequence ID" value="NZ_FMTT01000019.1"/>
</dbReference>
<dbReference type="Gene3D" id="1.20.5.1930">
    <property type="match status" value="1"/>
</dbReference>
<evidence type="ECO:0000256" key="4">
    <source>
        <dbReference type="ARBA" id="ARBA00022679"/>
    </source>
</evidence>
<protein>
    <recommendedName>
        <fullName evidence="2">histidine kinase</fullName>
        <ecNumber evidence="2">2.7.13.3</ecNumber>
    </recommendedName>
</protein>
<dbReference type="Pfam" id="PF07730">
    <property type="entry name" value="HisKA_3"/>
    <property type="match status" value="1"/>
</dbReference>
<dbReference type="OrthoDB" id="9781904at2"/>
<keyword evidence="6 12" id="KW-0418">Kinase</keyword>
<dbReference type="GO" id="GO:0046983">
    <property type="term" value="F:protein dimerization activity"/>
    <property type="evidence" value="ECO:0007669"/>
    <property type="project" value="InterPro"/>
</dbReference>
<reference evidence="13" key="1">
    <citation type="submission" date="2016-10" db="EMBL/GenBank/DDBJ databases">
        <authorList>
            <person name="Varghese N."/>
            <person name="Submissions S."/>
        </authorList>
    </citation>
    <scope>NUCLEOTIDE SEQUENCE [LARGE SCALE GENOMIC DNA]</scope>
    <source>
        <strain evidence="13">CGMCC 1.8946</strain>
    </source>
</reference>
<evidence type="ECO:0000256" key="3">
    <source>
        <dbReference type="ARBA" id="ARBA00022553"/>
    </source>
</evidence>
<keyword evidence="3 9" id="KW-0597">Phosphoprotein</keyword>
<evidence type="ECO:0000313" key="12">
    <source>
        <dbReference type="EMBL" id="SCW60685.1"/>
    </source>
</evidence>
<dbReference type="SUPFAM" id="SSF55874">
    <property type="entry name" value="ATPase domain of HSP90 chaperone/DNA topoisomerase II/histidine kinase"/>
    <property type="match status" value="1"/>
</dbReference>
<sequence length="418" mass="47623">MNDMLLDPSDLLQLTADTPVSESAGEAEIRYWKFLIVDDDRDIHRVTRLVLGDHTFEGRKLHFLNAYSGAEAMTMLNDHPDTAVVMLDVVMEQEDSGLRLVRYVREELDNQQVRIILRTGQPGQAPEHAVIRAYDISDYKEKTELTSQKLFSTVYTSIRTYRYISRIAADNETLEQLVCHRTQELEQQARQLQASMRQAYEAMTEISLLEERSRIAWDIHNVVGHTLTAAVVQLEAGKCLIDIDTSRASDKLELAQQLVRKGLDEIRSAVHQLAEKKDTIELRKDLERLVQETENHIGVRIHCKIDPLPELTFYQSKLIYHALQEGLTNGIRHGRSTSFRFRLTIRDGHIVFSLRNNGVVQPDVQFGFGLSALREQAELAHGVLSLQEAPDEGMELCFRFPITVELAFASSADRRGEA</sequence>
<evidence type="ECO:0000256" key="9">
    <source>
        <dbReference type="PROSITE-ProRule" id="PRU00169"/>
    </source>
</evidence>
<gene>
    <name evidence="12" type="ORF">SAMN04487970_101995</name>
</gene>
<keyword evidence="5" id="KW-0547">Nucleotide-binding</keyword>
<dbReference type="Proteomes" id="UP000198601">
    <property type="component" value="Unassembled WGS sequence"/>
</dbReference>
<dbReference type="InterPro" id="IPR003594">
    <property type="entry name" value="HATPase_dom"/>
</dbReference>
<keyword evidence="10" id="KW-0175">Coiled coil</keyword>
<evidence type="ECO:0000256" key="1">
    <source>
        <dbReference type="ARBA" id="ARBA00000085"/>
    </source>
</evidence>
<feature type="coiled-coil region" evidence="10">
    <location>
        <begin position="263"/>
        <end position="296"/>
    </location>
</feature>
<dbReference type="PROSITE" id="PS50110">
    <property type="entry name" value="RESPONSE_REGULATORY"/>
    <property type="match status" value="1"/>
</dbReference>
<evidence type="ECO:0000256" key="6">
    <source>
        <dbReference type="ARBA" id="ARBA00022777"/>
    </source>
</evidence>
<evidence type="ECO:0000256" key="10">
    <source>
        <dbReference type="SAM" id="Coils"/>
    </source>
</evidence>
<dbReference type="InterPro" id="IPR050482">
    <property type="entry name" value="Sensor_HK_TwoCompSys"/>
</dbReference>
<dbReference type="CDD" id="cd16917">
    <property type="entry name" value="HATPase_UhpB-NarQ-NarX-like"/>
    <property type="match status" value="1"/>
</dbReference>
<dbReference type="AlphaFoldDB" id="A0A1G4RW54"/>
<accession>A0A1G4RW54</accession>
<evidence type="ECO:0000313" key="13">
    <source>
        <dbReference type="Proteomes" id="UP000198601"/>
    </source>
</evidence>
<proteinExistence type="predicted"/>
<feature type="modified residue" description="4-aspartylphosphate" evidence="9">
    <location>
        <position position="88"/>
    </location>
</feature>
<feature type="domain" description="Response regulatory" evidence="11">
    <location>
        <begin position="33"/>
        <end position="157"/>
    </location>
</feature>
<dbReference type="Pfam" id="PF02518">
    <property type="entry name" value="HATPase_c"/>
    <property type="match status" value="1"/>
</dbReference>
<dbReference type="SUPFAM" id="SSF52172">
    <property type="entry name" value="CheY-like"/>
    <property type="match status" value="1"/>
</dbReference>
<dbReference type="GO" id="GO:0016020">
    <property type="term" value="C:membrane"/>
    <property type="evidence" value="ECO:0007669"/>
    <property type="project" value="InterPro"/>
</dbReference>
<keyword evidence="8" id="KW-0902">Two-component regulatory system</keyword>
<name>A0A1G4RW54_9BACL</name>
<dbReference type="GO" id="GO:0005524">
    <property type="term" value="F:ATP binding"/>
    <property type="evidence" value="ECO:0007669"/>
    <property type="project" value="UniProtKB-KW"/>
</dbReference>
<dbReference type="InterPro" id="IPR036890">
    <property type="entry name" value="HATPase_C_sf"/>
</dbReference>
<dbReference type="PANTHER" id="PTHR24421:SF10">
    <property type="entry name" value="NITRATE_NITRITE SENSOR PROTEIN NARQ"/>
    <property type="match status" value="1"/>
</dbReference>
<dbReference type="InterPro" id="IPR001789">
    <property type="entry name" value="Sig_transdc_resp-reg_receiver"/>
</dbReference>
<evidence type="ECO:0000256" key="8">
    <source>
        <dbReference type="ARBA" id="ARBA00023012"/>
    </source>
</evidence>
<comment type="catalytic activity">
    <reaction evidence="1">
        <text>ATP + protein L-histidine = ADP + protein N-phospho-L-histidine.</text>
        <dbReference type="EC" id="2.7.13.3"/>
    </reaction>
</comment>
<dbReference type="InterPro" id="IPR011006">
    <property type="entry name" value="CheY-like_superfamily"/>
</dbReference>
<dbReference type="Gene3D" id="3.40.50.2300">
    <property type="match status" value="1"/>
</dbReference>
<keyword evidence="13" id="KW-1185">Reference proteome</keyword>
<dbReference type="STRING" id="624147.SAMN04487970_101995"/>
<dbReference type="PANTHER" id="PTHR24421">
    <property type="entry name" value="NITRATE/NITRITE SENSOR PROTEIN NARX-RELATED"/>
    <property type="match status" value="1"/>
</dbReference>
<evidence type="ECO:0000259" key="11">
    <source>
        <dbReference type="PROSITE" id="PS50110"/>
    </source>
</evidence>
<keyword evidence="4" id="KW-0808">Transferase</keyword>
<dbReference type="EC" id="2.7.13.3" evidence="2"/>
<evidence type="ECO:0000256" key="2">
    <source>
        <dbReference type="ARBA" id="ARBA00012438"/>
    </source>
</evidence>
<keyword evidence="7" id="KW-0067">ATP-binding</keyword>
<dbReference type="Gene3D" id="3.30.565.10">
    <property type="entry name" value="Histidine kinase-like ATPase, C-terminal domain"/>
    <property type="match status" value="1"/>
</dbReference>
<dbReference type="EMBL" id="FMTT01000019">
    <property type="protein sequence ID" value="SCW60685.1"/>
    <property type="molecule type" value="Genomic_DNA"/>
</dbReference>
<organism evidence="12 13">
    <name type="scientific">Paenibacillus tianmuensis</name>
    <dbReference type="NCBI Taxonomy" id="624147"/>
    <lineage>
        <taxon>Bacteria</taxon>
        <taxon>Bacillati</taxon>
        <taxon>Bacillota</taxon>
        <taxon>Bacilli</taxon>
        <taxon>Bacillales</taxon>
        <taxon>Paenibacillaceae</taxon>
        <taxon>Paenibacillus</taxon>
    </lineage>
</organism>
<dbReference type="GO" id="GO:0000155">
    <property type="term" value="F:phosphorelay sensor kinase activity"/>
    <property type="evidence" value="ECO:0007669"/>
    <property type="project" value="InterPro"/>
</dbReference>
<dbReference type="InterPro" id="IPR011712">
    <property type="entry name" value="Sig_transdc_His_kin_sub3_dim/P"/>
</dbReference>